<organism evidence="3">
    <name type="scientific">Zooxanthella nutricula</name>
    <dbReference type="NCBI Taxonomy" id="1333877"/>
    <lineage>
        <taxon>Eukaryota</taxon>
        <taxon>Sar</taxon>
        <taxon>Alveolata</taxon>
        <taxon>Dinophyceae</taxon>
        <taxon>Peridiniales</taxon>
        <taxon>Peridiniales incertae sedis</taxon>
        <taxon>Zooxanthella</taxon>
    </lineage>
</organism>
<dbReference type="AlphaFoldDB" id="A0A6U6TVA8"/>
<dbReference type="SMART" id="SM00225">
    <property type="entry name" value="BTB"/>
    <property type="match status" value="1"/>
</dbReference>
<dbReference type="InterPro" id="IPR011333">
    <property type="entry name" value="SKP1/BTB/POZ_sf"/>
</dbReference>
<feature type="domain" description="BTB" evidence="2">
    <location>
        <begin position="6"/>
        <end position="70"/>
    </location>
</feature>
<evidence type="ECO:0000259" key="2">
    <source>
        <dbReference type="PROSITE" id="PS50097"/>
    </source>
</evidence>
<keyword evidence="1" id="KW-0175">Coiled coil</keyword>
<dbReference type="Pfam" id="PF00651">
    <property type="entry name" value="BTB"/>
    <property type="match status" value="1"/>
</dbReference>
<dbReference type="CDD" id="cd18186">
    <property type="entry name" value="BTB_POZ_ZBTB_KLHL-like"/>
    <property type="match status" value="1"/>
</dbReference>
<dbReference type="SUPFAM" id="SSF54695">
    <property type="entry name" value="POZ domain"/>
    <property type="match status" value="1"/>
</dbReference>
<dbReference type="PROSITE" id="PS50097">
    <property type="entry name" value="BTB"/>
    <property type="match status" value="1"/>
</dbReference>
<dbReference type="PANTHER" id="PTHR24413">
    <property type="entry name" value="SPECKLE-TYPE POZ PROTEIN"/>
    <property type="match status" value="1"/>
</dbReference>
<evidence type="ECO:0000256" key="1">
    <source>
        <dbReference type="SAM" id="Coils"/>
    </source>
</evidence>
<dbReference type="EMBL" id="HBGW01085093">
    <property type="protein sequence ID" value="CAD9636107.1"/>
    <property type="molecule type" value="Transcribed_RNA"/>
</dbReference>
<protein>
    <recommendedName>
        <fullName evidence="2">BTB domain-containing protein</fullName>
    </recommendedName>
</protein>
<sequence length="198" mass="22449">MSDACEDVTIQFDDGTKMMASSHVLSLASPVFRAMLASELREGLTKRVRISAEVGTQEAFHAFYKILLPGIGLLQPLTHSSIDSMVAMSHYYQVDAVKRVCEIWLLRQMNDDTADDVLIKRVCQAHVNRLDKLRERCINLIAERANIELSPLAKHPDLLLDVSNSIRYCLGLMRFHCKRRNSTALAPTDAKRLRRLLQ</sequence>
<proteinExistence type="predicted"/>
<dbReference type="InterPro" id="IPR000210">
    <property type="entry name" value="BTB/POZ_dom"/>
</dbReference>
<accession>A0A6U6TVA8</accession>
<dbReference type="Gene3D" id="3.30.710.10">
    <property type="entry name" value="Potassium Channel Kv1.1, Chain A"/>
    <property type="match status" value="1"/>
</dbReference>
<gene>
    <name evidence="3" type="ORF">BRAN1462_LOCUS53929</name>
</gene>
<evidence type="ECO:0000313" key="3">
    <source>
        <dbReference type="EMBL" id="CAD9636107.1"/>
    </source>
</evidence>
<reference evidence="3" key="1">
    <citation type="submission" date="2021-01" db="EMBL/GenBank/DDBJ databases">
        <authorList>
            <person name="Corre E."/>
            <person name="Pelletier E."/>
            <person name="Niang G."/>
            <person name="Scheremetjew M."/>
            <person name="Finn R."/>
            <person name="Kale V."/>
            <person name="Holt S."/>
            <person name="Cochrane G."/>
            <person name="Meng A."/>
            <person name="Brown T."/>
            <person name="Cohen L."/>
        </authorList>
    </citation>
    <scope>NUCLEOTIDE SEQUENCE</scope>
    <source>
        <strain evidence="3">RCC3387</strain>
    </source>
</reference>
<feature type="coiled-coil region" evidence="1">
    <location>
        <begin position="123"/>
        <end position="150"/>
    </location>
</feature>
<name>A0A6U6TVA8_9DINO</name>